<name>A0ABS1D8A1_9PROT</name>
<evidence type="ECO:0000313" key="1">
    <source>
        <dbReference type="EMBL" id="MBK1666631.1"/>
    </source>
</evidence>
<gene>
    <name evidence="1" type="ORF">CKO28_01055</name>
</gene>
<evidence type="ECO:0000313" key="2">
    <source>
        <dbReference type="Proteomes" id="UP001296873"/>
    </source>
</evidence>
<dbReference type="InterPro" id="IPR058002">
    <property type="entry name" value="Gp82"/>
</dbReference>
<dbReference type="EMBL" id="NRRL01000001">
    <property type="protein sequence ID" value="MBK1666631.1"/>
    <property type="molecule type" value="Genomic_DNA"/>
</dbReference>
<reference evidence="1 2" key="1">
    <citation type="journal article" date="2020" name="Microorganisms">
        <title>Osmotic Adaptation and Compatible Solute Biosynthesis of Phototrophic Bacteria as Revealed from Genome Analyses.</title>
        <authorList>
            <person name="Imhoff J.F."/>
            <person name="Rahn T."/>
            <person name="Kunzel S."/>
            <person name="Keller A."/>
            <person name="Neulinger S.C."/>
        </authorList>
    </citation>
    <scope>NUCLEOTIDE SEQUENCE [LARGE SCALE GENOMIC DNA]</scope>
    <source>
        <strain evidence="1 2">DSM 9895</strain>
    </source>
</reference>
<protein>
    <submittedName>
        <fullName evidence="1">Uncharacterized protein</fullName>
    </submittedName>
</protein>
<dbReference type="RefSeq" id="WP_200338683.1">
    <property type="nucleotide sequence ID" value="NZ_NRRL01000001.1"/>
</dbReference>
<dbReference type="Pfam" id="PF25735">
    <property type="entry name" value="Phage_L5_gp82"/>
    <property type="match status" value="1"/>
</dbReference>
<keyword evidence="2" id="KW-1185">Reference proteome</keyword>
<sequence>MSAPASEVHDVYMNLHRGGLSVRAVKGPQRGRVQAWTPTAIVHEAVFRVQAGGQRRARHEGQRNVHAFVRGRVELRGCVLKHLLSPSTVRVRYNPFELDWFSAPDGRQIASADLVALHGSYMIAVNPVYRTVTET</sequence>
<dbReference type="Proteomes" id="UP001296873">
    <property type="component" value="Unassembled WGS sequence"/>
</dbReference>
<proteinExistence type="predicted"/>
<organism evidence="1 2">
    <name type="scientific">Rhodovibrio sodomensis</name>
    <dbReference type="NCBI Taxonomy" id="1088"/>
    <lineage>
        <taxon>Bacteria</taxon>
        <taxon>Pseudomonadati</taxon>
        <taxon>Pseudomonadota</taxon>
        <taxon>Alphaproteobacteria</taxon>
        <taxon>Rhodospirillales</taxon>
        <taxon>Rhodovibrionaceae</taxon>
        <taxon>Rhodovibrio</taxon>
    </lineage>
</organism>
<accession>A0ABS1D8A1</accession>
<comment type="caution">
    <text evidence="1">The sequence shown here is derived from an EMBL/GenBank/DDBJ whole genome shotgun (WGS) entry which is preliminary data.</text>
</comment>